<comment type="caution">
    <text evidence="6">The sequence shown here is derived from an EMBL/GenBank/DDBJ whole genome shotgun (WGS) entry which is preliminary data.</text>
</comment>
<feature type="transmembrane region" description="Helical" evidence="5">
    <location>
        <begin position="125"/>
        <end position="146"/>
    </location>
</feature>
<evidence type="ECO:0000256" key="5">
    <source>
        <dbReference type="SAM" id="Phobius"/>
    </source>
</evidence>
<dbReference type="Pfam" id="PF02674">
    <property type="entry name" value="Colicin_V"/>
    <property type="match status" value="1"/>
</dbReference>
<evidence type="ECO:0000256" key="4">
    <source>
        <dbReference type="ARBA" id="ARBA00023136"/>
    </source>
</evidence>
<keyword evidence="4 5" id="KW-0472">Membrane</keyword>
<evidence type="ECO:0000256" key="2">
    <source>
        <dbReference type="ARBA" id="ARBA00022692"/>
    </source>
</evidence>
<protein>
    <submittedName>
        <fullName evidence="6">CvpA family protein</fullName>
    </submittedName>
</protein>
<evidence type="ECO:0000313" key="7">
    <source>
        <dbReference type="Proteomes" id="UP000249248"/>
    </source>
</evidence>
<comment type="subcellular location">
    <subcellularLocation>
        <location evidence="1">Membrane</location>
        <topology evidence="1">Multi-pass membrane protein</topology>
    </subcellularLocation>
</comment>
<proteinExistence type="predicted"/>
<feature type="transmembrane region" description="Helical" evidence="5">
    <location>
        <begin position="45"/>
        <end position="63"/>
    </location>
</feature>
<accession>A0A2W1NEZ1</accession>
<keyword evidence="3 5" id="KW-1133">Transmembrane helix</keyword>
<dbReference type="Proteomes" id="UP000249248">
    <property type="component" value="Unassembled WGS sequence"/>
</dbReference>
<dbReference type="PANTHER" id="PTHR37306">
    <property type="entry name" value="COLICIN V PRODUCTION PROTEIN"/>
    <property type="match status" value="1"/>
</dbReference>
<keyword evidence="2 5" id="KW-0812">Transmembrane</keyword>
<feature type="transmembrane region" description="Helical" evidence="5">
    <location>
        <begin position="83"/>
        <end position="104"/>
    </location>
</feature>
<organism evidence="6 7">
    <name type="scientific">Putridiphycobacter roseus</name>
    <dbReference type="NCBI Taxonomy" id="2219161"/>
    <lineage>
        <taxon>Bacteria</taxon>
        <taxon>Pseudomonadati</taxon>
        <taxon>Bacteroidota</taxon>
        <taxon>Flavobacteriia</taxon>
        <taxon>Flavobacteriales</taxon>
        <taxon>Crocinitomicaceae</taxon>
        <taxon>Putridiphycobacter</taxon>
    </lineage>
</organism>
<evidence type="ECO:0000256" key="1">
    <source>
        <dbReference type="ARBA" id="ARBA00004141"/>
    </source>
</evidence>
<dbReference type="GO" id="GO:0016020">
    <property type="term" value="C:membrane"/>
    <property type="evidence" value="ECO:0007669"/>
    <property type="project" value="UniProtKB-SubCell"/>
</dbReference>
<gene>
    <name evidence="6" type="ORF">DNU06_07535</name>
</gene>
<evidence type="ECO:0000256" key="3">
    <source>
        <dbReference type="ARBA" id="ARBA00022989"/>
    </source>
</evidence>
<dbReference type="PANTHER" id="PTHR37306:SF1">
    <property type="entry name" value="COLICIN V PRODUCTION PROTEIN"/>
    <property type="match status" value="1"/>
</dbReference>
<dbReference type="AlphaFoldDB" id="A0A2W1NEZ1"/>
<feature type="transmembrane region" description="Helical" evidence="5">
    <location>
        <begin position="17"/>
        <end position="38"/>
    </location>
</feature>
<keyword evidence="7" id="KW-1185">Reference proteome</keyword>
<dbReference type="GO" id="GO:0009403">
    <property type="term" value="P:toxin biosynthetic process"/>
    <property type="evidence" value="ECO:0007669"/>
    <property type="project" value="InterPro"/>
</dbReference>
<sequence>MWVINLFTKVSAFNLNYLYTTMNYLDFILLVPVLIGAWKGFKKGFIIEVFTLLALFAGLYGAVHFTDFMAEILKDKLSLNSEYLPIVSFVVTFLLVGAMVYFLGKMLEKAISMVALSTINKFAGLVFGGLKMLLLSSVIVIVLEAIDEKNKFLSKEIKETSLLYEPLKKMNFTVIPAIEESTLFQNRFNLLDLLKSDK</sequence>
<name>A0A2W1NEZ1_9FLAO</name>
<evidence type="ECO:0000313" key="6">
    <source>
        <dbReference type="EMBL" id="PZE17673.1"/>
    </source>
</evidence>
<reference evidence="6 7" key="1">
    <citation type="submission" date="2018-06" db="EMBL/GenBank/DDBJ databases">
        <title>The draft genome sequence of Crocinitomix sp. SM1701.</title>
        <authorList>
            <person name="Zhang X."/>
        </authorList>
    </citation>
    <scope>NUCLEOTIDE SEQUENCE [LARGE SCALE GENOMIC DNA]</scope>
    <source>
        <strain evidence="6 7">SM1701</strain>
    </source>
</reference>
<dbReference type="EMBL" id="QKSB01000003">
    <property type="protein sequence ID" value="PZE17673.1"/>
    <property type="molecule type" value="Genomic_DNA"/>
</dbReference>
<dbReference type="InterPro" id="IPR003825">
    <property type="entry name" value="Colicin-V_CvpA"/>
</dbReference>